<proteinExistence type="inferred from homology"/>
<evidence type="ECO:0000256" key="4">
    <source>
        <dbReference type="ARBA" id="ARBA00022729"/>
    </source>
</evidence>
<feature type="domain" description="Secretin/TonB short N-terminal" evidence="8">
    <location>
        <begin position="305"/>
        <end position="353"/>
    </location>
</feature>
<evidence type="ECO:0000256" key="2">
    <source>
        <dbReference type="ARBA" id="ARBA00006304"/>
    </source>
</evidence>
<dbReference type="SMART" id="SM00965">
    <property type="entry name" value="STN"/>
    <property type="match status" value="1"/>
</dbReference>
<dbReference type="Gene3D" id="3.30.1370.130">
    <property type="match status" value="1"/>
</dbReference>
<organism evidence="9">
    <name type="scientific">mine drainage metagenome</name>
    <dbReference type="NCBI Taxonomy" id="410659"/>
    <lineage>
        <taxon>unclassified sequences</taxon>
        <taxon>metagenomes</taxon>
        <taxon>ecological metagenomes</taxon>
    </lineage>
</organism>
<dbReference type="Gene3D" id="2.60.40.3500">
    <property type="match status" value="1"/>
</dbReference>
<dbReference type="Pfam" id="PF07660">
    <property type="entry name" value="STN"/>
    <property type="match status" value="1"/>
</dbReference>
<dbReference type="Pfam" id="PF11741">
    <property type="entry name" value="AMIN"/>
    <property type="match status" value="2"/>
</dbReference>
<keyword evidence="4" id="KW-0732">Signal</keyword>
<evidence type="ECO:0000259" key="8">
    <source>
        <dbReference type="SMART" id="SM00965"/>
    </source>
</evidence>
<dbReference type="NCBIfam" id="TIGR02515">
    <property type="entry name" value="IV_pilus_PilQ"/>
    <property type="match status" value="1"/>
</dbReference>
<evidence type="ECO:0000256" key="6">
    <source>
        <dbReference type="ARBA" id="ARBA00023136"/>
    </source>
</evidence>
<dbReference type="InterPro" id="IPR051808">
    <property type="entry name" value="Type_IV_pilus_biogenesis"/>
</dbReference>
<keyword evidence="7" id="KW-0998">Cell outer membrane</keyword>
<dbReference type="InterPro" id="IPR021731">
    <property type="entry name" value="AMIN_dom"/>
</dbReference>
<dbReference type="InterPro" id="IPR038591">
    <property type="entry name" value="NolW-like_sf"/>
</dbReference>
<dbReference type="Gene3D" id="2.60.40.3470">
    <property type="match status" value="1"/>
</dbReference>
<dbReference type="InterPro" id="IPR004845">
    <property type="entry name" value="T2SS_GspD_CS"/>
</dbReference>
<dbReference type="InterPro" id="IPR004846">
    <property type="entry name" value="T2SS/T3SS_dom"/>
</dbReference>
<reference evidence="9" key="1">
    <citation type="submission" date="2016-10" db="EMBL/GenBank/DDBJ databases">
        <title>Sequence of Gallionella enrichment culture.</title>
        <authorList>
            <person name="Poehlein A."/>
            <person name="Muehling M."/>
            <person name="Daniel R."/>
        </authorList>
    </citation>
    <scope>NUCLEOTIDE SEQUENCE</scope>
</reference>
<dbReference type="PANTHER" id="PTHR30604">
    <property type="entry name" value="PROTEIN TRANSPORT PROTEIN HOFQ"/>
    <property type="match status" value="1"/>
</dbReference>
<dbReference type="InterPro" id="IPR005644">
    <property type="entry name" value="NolW-like"/>
</dbReference>
<gene>
    <name evidence="9" type="primary">pilQ_8</name>
    <name evidence="9" type="ORF">GALL_280060</name>
</gene>
<dbReference type="InterPro" id="IPR011662">
    <property type="entry name" value="Secretin/TonB_short_N"/>
</dbReference>
<dbReference type="InterPro" id="IPR001775">
    <property type="entry name" value="GspD/PilQ"/>
</dbReference>
<keyword evidence="3" id="KW-0813">Transport</keyword>
<dbReference type="PANTHER" id="PTHR30604:SF1">
    <property type="entry name" value="DNA UTILIZATION PROTEIN HOFQ"/>
    <property type="match status" value="1"/>
</dbReference>
<evidence type="ECO:0000313" key="9">
    <source>
        <dbReference type="EMBL" id="OIQ90096.1"/>
    </source>
</evidence>
<dbReference type="GO" id="GO:0009306">
    <property type="term" value="P:protein secretion"/>
    <property type="evidence" value="ECO:0007669"/>
    <property type="project" value="InterPro"/>
</dbReference>
<comment type="similarity">
    <text evidence="2">Belongs to the bacterial secretin family. PilQ subfamily.</text>
</comment>
<dbReference type="AlphaFoldDB" id="A0A1J5R2C1"/>
<name>A0A1J5R2C1_9ZZZZ</name>
<protein>
    <submittedName>
        <fullName evidence="9">Type IV pilus biogenesis and competence protein PilQ</fullName>
    </submittedName>
</protein>
<evidence type="ECO:0000256" key="5">
    <source>
        <dbReference type="ARBA" id="ARBA00022927"/>
    </source>
</evidence>
<dbReference type="Gene3D" id="3.30.1370.120">
    <property type="match status" value="1"/>
</dbReference>
<evidence type="ECO:0000256" key="3">
    <source>
        <dbReference type="ARBA" id="ARBA00022448"/>
    </source>
</evidence>
<dbReference type="EMBL" id="MLJW01000304">
    <property type="protein sequence ID" value="OIQ90096.1"/>
    <property type="molecule type" value="Genomic_DNA"/>
</dbReference>
<dbReference type="Pfam" id="PF03958">
    <property type="entry name" value="Secretin_N"/>
    <property type="match status" value="1"/>
</dbReference>
<sequence>MNFLGKTARRLAAGMALACLAVLGWAQTVVPSSVSNSIEALQVSRQGANILLKLNLKQPLKVRPNNFSIANPARLVFDFPGTANGLGRTSQQVNQGELKSLNIVQVGDRTRLVLNLSKMTTFTTQLEGQAVTISLASQSAGGEQPQVTHFAETRPEQAPQSLRSINFRRGKNGEARILVDLSDANVGIDIKKEGNRLLVNFNKTAVPEKLRRRLDVTDFGTPVTSIDTRQQGDNASMNIAPHGLWEYNAYQSDNQFVIEVKAIVVDPNKLVQGSQSGYHGEKLSLNFQNVEVRAVLQVIADFTHLNIITSDTVTGNLTLRLKDVPWDQALDIILQAKGLDMRKNGNVIWIAPRDELAAREKAVLESQQQIASLELPQTETFKLNYQKAEQLKNTLSDKSNSMLSKQGAIIADTQTNTLFVRDIPSNLEKIRDFIKKVDVGARQVLIEARIVEADAGFSQNLGARLSYNDMSSTIPGAGVGSQVGNSSVFATVSGNLQGLASATPQGGTTTTPDINNTQFVNMPAAGLNGFAPGSFAISLFKSGLSKFINLELSAMEADTRGKVISSPRVVTADGVKAIIEQGTEIPYQQATSSGATSVSFRKASLSLDVTPQITPSGKVILNLEINKDTPGTVTSTGVQIDTKHIKTTVSVENGGTVVIGGIYLSTERNDVNKVPLFGDLPLVGALFRNTAKVSSKTELMIFITPRVISDKTSLM</sequence>
<dbReference type="GO" id="GO:0009279">
    <property type="term" value="C:cell outer membrane"/>
    <property type="evidence" value="ECO:0007669"/>
    <property type="project" value="UniProtKB-SubCell"/>
</dbReference>
<dbReference type="PROSITE" id="PS00875">
    <property type="entry name" value="T2SP_D"/>
    <property type="match status" value="1"/>
</dbReference>
<accession>A0A1J5R2C1</accession>
<comment type="subcellular location">
    <subcellularLocation>
        <location evidence="1">Cell outer membrane</location>
    </subcellularLocation>
</comment>
<dbReference type="Pfam" id="PF00263">
    <property type="entry name" value="Secretin"/>
    <property type="match status" value="1"/>
</dbReference>
<evidence type="ECO:0000256" key="1">
    <source>
        <dbReference type="ARBA" id="ARBA00004442"/>
    </source>
</evidence>
<evidence type="ECO:0000256" key="7">
    <source>
        <dbReference type="ARBA" id="ARBA00023237"/>
    </source>
</evidence>
<comment type="caution">
    <text evidence="9">The sequence shown here is derived from an EMBL/GenBank/DDBJ whole genome shotgun (WGS) entry which is preliminary data.</text>
</comment>
<keyword evidence="5" id="KW-0653">Protein transport</keyword>
<keyword evidence="6" id="KW-0472">Membrane</keyword>
<dbReference type="PRINTS" id="PR00811">
    <property type="entry name" value="BCTERIALGSPD"/>
</dbReference>
<dbReference type="InterPro" id="IPR013355">
    <property type="entry name" value="Pilus_4_PilQ"/>
</dbReference>